<evidence type="ECO:0000313" key="12">
    <source>
        <dbReference type="Proteomes" id="UP000316079"/>
    </source>
</evidence>
<feature type="region of interest" description="Disordered" evidence="10">
    <location>
        <begin position="323"/>
        <end position="348"/>
    </location>
</feature>
<dbReference type="AlphaFoldDB" id="A0A553RF18"/>
<keyword evidence="5" id="KW-0802">TPR repeat</keyword>
<evidence type="ECO:0000256" key="6">
    <source>
        <dbReference type="ARBA" id="ARBA00023054"/>
    </source>
</evidence>
<dbReference type="GO" id="GO:0005813">
    <property type="term" value="C:centrosome"/>
    <property type="evidence" value="ECO:0007669"/>
    <property type="project" value="UniProtKB-SubCell"/>
</dbReference>
<keyword evidence="6 9" id="KW-0175">Coiled coil</keyword>
<comment type="function">
    <text evidence="8">Plays a role in the organization of both preexisting and nascent microtubules in interphase cells. During mitosis, required for the organization and orientation of the mitotic spindle.</text>
</comment>
<feature type="coiled-coil region" evidence="9">
    <location>
        <begin position="197"/>
        <end position="277"/>
    </location>
</feature>
<protein>
    <recommendedName>
        <fullName evidence="3">Centrosomal protein of 70 kDa</fullName>
    </recommendedName>
</protein>
<keyword evidence="4" id="KW-0963">Cytoplasm</keyword>
<reference evidence="11 12" key="1">
    <citation type="journal article" date="2019" name="Sci. Data">
        <title>Hybrid genome assembly and annotation of Danionella translucida.</title>
        <authorList>
            <person name="Kadobianskyi M."/>
            <person name="Schulze L."/>
            <person name="Schuelke M."/>
            <person name="Judkewitz B."/>
        </authorList>
    </citation>
    <scope>NUCLEOTIDE SEQUENCE [LARGE SCALE GENOMIC DNA]</scope>
    <source>
        <strain evidence="11 12">Bolton</strain>
    </source>
</reference>
<dbReference type="PANTHER" id="PTHR14594">
    <property type="entry name" value="CENTROSOMAL PROTEIN OF 70 KDA"/>
    <property type="match status" value="1"/>
</dbReference>
<organism evidence="11 12">
    <name type="scientific">Danionella cerebrum</name>
    <dbReference type="NCBI Taxonomy" id="2873325"/>
    <lineage>
        <taxon>Eukaryota</taxon>
        <taxon>Metazoa</taxon>
        <taxon>Chordata</taxon>
        <taxon>Craniata</taxon>
        <taxon>Vertebrata</taxon>
        <taxon>Euteleostomi</taxon>
        <taxon>Actinopterygii</taxon>
        <taxon>Neopterygii</taxon>
        <taxon>Teleostei</taxon>
        <taxon>Ostariophysi</taxon>
        <taxon>Cypriniformes</taxon>
        <taxon>Danionidae</taxon>
        <taxon>Danioninae</taxon>
        <taxon>Danionella</taxon>
    </lineage>
</organism>
<evidence type="ECO:0000256" key="3">
    <source>
        <dbReference type="ARBA" id="ARBA00018408"/>
    </source>
</evidence>
<evidence type="ECO:0000313" key="11">
    <source>
        <dbReference type="EMBL" id="TRZ00783.1"/>
    </source>
</evidence>
<evidence type="ECO:0000256" key="8">
    <source>
        <dbReference type="ARBA" id="ARBA00025273"/>
    </source>
</evidence>
<evidence type="ECO:0000256" key="10">
    <source>
        <dbReference type="SAM" id="MobiDB-lite"/>
    </source>
</evidence>
<evidence type="ECO:0000256" key="2">
    <source>
        <dbReference type="ARBA" id="ARBA00011832"/>
    </source>
</evidence>
<dbReference type="GO" id="GO:0043015">
    <property type="term" value="F:gamma-tubulin binding"/>
    <property type="evidence" value="ECO:0007669"/>
    <property type="project" value="InterPro"/>
</dbReference>
<comment type="subunit">
    <text evidence="2">Directly interacts with tubulin-gamma; this interaction determines centrosomal localization.</text>
</comment>
<evidence type="ECO:0000256" key="5">
    <source>
        <dbReference type="ARBA" id="ARBA00022803"/>
    </source>
</evidence>
<dbReference type="InterPro" id="IPR037692">
    <property type="entry name" value="CEP70"/>
</dbReference>
<evidence type="ECO:0000256" key="7">
    <source>
        <dbReference type="ARBA" id="ARBA00023212"/>
    </source>
</evidence>
<dbReference type="GO" id="GO:0070507">
    <property type="term" value="P:regulation of microtubule cytoskeleton organization"/>
    <property type="evidence" value="ECO:0007669"/>
    <property type="project" value="InterPro"/>
</dbReference>
<keyword evidence="7" id="KW-0206">Cytoskeleton</keyword>
<dbReference type="OrthoDB" id="2020926at2759"/>
<proteinExistence type="predicted"/>
<evidence type="ECO:0000256" key="1">
    <source>
        <dbReference type="ARBA" id="ARBA00004300"/>
    </source>
</evidence>
<sequence>MWVWALSALRTCARNPEKPNKVALSAIKTFKTSELLQQGQESPPPQAPAACAEAEDVWFEEKERFSQFDQTEAIELMMEQQEQREWDAVNRLLQHHGFKPVTFADPTENKNLAELVLLEHKSASEIRKMLKTMLSDSERRQGLIQELIQSNSQLKEEVQQHQERAARHSQRAGELEGVLEGVKVKIQDLEDSYIAKAAQQQSRFNQLQQEKRDAEHVNRYPYPCVVDTQKRCVSAEHQLALEQQQVSGLQKKLQEAERQEERRLSRQKQMLQQIQSRPPLFLGSVSRARFNLKATLWMFFHRRILDVIDVYEMEMQQLQNELKRYRGEDSSNSQNSRPRAEKDASGSFSTSKALLKSYQEQLKEAKAHREELRAEIQQLKEELESRPSVKELKTCKQQLKRLDRILQQSNLRFSQAAKAQDVDESEAVEGGSLRNMGSSRVLALLHDICAVLTKHKAPLRQHVHPQLLQEAGFQRILPTLEVWSQQLSSLTGLQRSLVKLQKQLLPWQPDTGISAPQESPRVEDLMLMMDTLLDETTPDDEVLRNPTRHALMAMVMHFQKLFDVPSLAGVYPRMNDVYSRLGEMNNAMRNLRDLLHLDGRAPPSEVVNKVALVVSQSGNVSGQELCALLESTDIDSIIVKLKEHEEFFPVFHSFILELLRTLGVTTLDDILPTIHSLKGGY</sequence>
<name>A0A553RF18_9TELE</name>
<comment type="caution">
    <text evidence="11">The sequence shown here is derived from an EMBL/GenBank/DDBJ whole genome shotgun (WGS) entry which is preliminary data.</text>
</comment>
<dbReference type="EMBL" id="SRMA01024261">
    <property type="protein sequence ID" value="TRZ00783.1"/>
    <property type="molecule type" value="Genomic_DNA"/>
</dbReference>
<dbReference type="STRING" id="623744.A0A553RF18"/>
<comment type="subcellular location">
    <subcellularLocation>
        <location evidence="1">Cytoplasm</location>
        <location evidence="1">Cytoskeleton</location>
        <location evidence="1">Microtubule organizing center</location>
        <location evidence="1">Centrosome</location>
    </subcellularLocation>
</comment>
<accession>A0A553RF18</accession>
<dbReference type="GO" id="GO:0060271">
    <property type="term" value="P:cilium assembly"/>
    <property type="evidence" value="ECO:0007669"/>
    <property type="project" value="InterPro"/>
</dbReference>
<evidence type="ECO:0000256" key="4">
    <source>
        <dbReference type="ARBA" id="ARBA00022490"/>
    </source>
</evidence>
<evidence type="ECO:0000256" key="9">
    <source>
        <dbReference type="SAM" id="Coils"/>
    </source>
</evidence>
<gene>
    <name evidence="11" type="ORF">DNTS_034754</name>
</gene>
<feature type="coiled-coil region" evidence="9">
    <location>
        <begin position="355"/>
        <end position="412"/>
    </location>
</feature>
<keyword evidence="12" id="KW-1185">Reference proteome</keyword>
<dbReference type="Proteomes" id="UP000316079">
    <property type="component" value="Unassembled WGS sequence"/>
</dbReference>
<dbReference type="PANTHER" id="PTHR14594:SF1">
    <property type="entry name" value="CENTROSOMAL PROTEIN OF 70 KDA"/>
    <property type="match status" value="1"/>
</dbReference>
<feature type="coiled-coil region" evidence="9">
    <location>
        <begin position="144"/>
        <end position="171"/>
    </location>
</feature>